<feature type="coiled-coil region" evidence="1">
    <location>
        <begin position="76"/>
        <end position="117"/>
    </location>
</feature>
<comment type="caution">
    <text evidence="2">The sequence shown here is derived from an EMBL/GenBank/DDBJ whole genome shotgun (WGS) entry which is preliminary data.</text>
</comment>
<reference evidence="2 3" key="1">
    <citation type="submission" date="2020-11" db="EMBL/GenBank/DDBJ databases">
        <authorList>
            <person name="Kim M.K."/>
        </authorList>
    </citation>
    <scope>NUCLEOTIDE SEQUENCE [LARGE SCALE GENOMIC DNA]</scope>
    <source>
        <strain evidence="2 3">BT683</strain>
    </source>
</reference>
<name>A0ABS0IN59_9BACT</name>
<organism evidence="2 3">
    <name type="scientific">Hymenobacter jeongseonensis</name>
    <dbReference type="NCBI Taxonomy" id="2791027"/>
    <lineage>
        <taxon>Bacteria</taxon>
        <taxon>Pseudomonadati</taxon>
        <taxon>Bacteroidota</taxon>
        <taxon>Cytophagia</taxon>
        <taxon>Cytophagales</taxon>
        <taxon>Hymenobacteraceae</taxon>
        <taxon>Hymenobacter</taxon>
    </lineage>
</organism>
<accession>A0ABS0IN59</accession>
<keyword evidence="3" id="KW-1185">Reference proteome</keyword>
<sequence length="140" mass="14871">MRLPMPYKNDPRRTLTLNLLPDAYDAVAAQAAAAGYATPGPYAKARVLGTAAAPVAADPAEAEAAAVRARQQAAQLAASNARATKWKARAEQAERALAQATQALTAARQAQAQAEQELAQAPDAFFAKYRPHLEAMFARR</sequence>
<evidence type="ECO:0000313" key="2">
    <source>
        <dbReference type="EMBL" id="MBF9239782.1"/>
    </source>
</evidence>
<protein>
    <recommendedName>
        <fullName evidence="4">PRTRC system protein E</fullName>
    </recommendedName>
</protein>
<keyword evidence="1" id="KW-0175">Coiled coil</keyword>
<gene>
    <name evidence="2" type="ORF">I2I05_20480</name>
</gene>
<dbReference type="EMBL" id="JADQDQ010000017">
    <property type="protein sequence ID" value="MBF9239782.1"/>
    <property type="molecule type" value="Genomic_DNA"/>
</dbReference>
<dbReference type="Proteomes" id="UP000597617">
    <property type="component" value="Unassembled WGS sequence"/>
</dbReference>
<evidence type="ECO:0000256" key="1">
    <source>
        <dbReference type="SAM" id="Coils"/>
    </source>
</evidence>
<proteinExistence type="predicted"/>
<evidence type="ECO:0008006" key="4">
    <source>
        <dbReference type="Google" id="ProtNLM"/>
    </source>
</evidence>
<evidence type="ECO:0000313" key="3">
    <source>
        <dbReference type="Proteomes" id="UP000597617"/>
    </source>
</evidence>
<dbReference type="RefSeq" id="WP_196284129.1">
    <property type="nucleotide sequence ID" value="NZ_JADQDQ010000017.1"/>
</dbReference>